<dbReference type="Proteomes" id="UP000305792">
    <property type="component" value="Unassembled WGS sequence"/>
</dbReference>
<dbReference type="RefSeq" id="WP_136528669.1">
    <property type="nucleotide sequence ID" value="NZ_STGX01000003.1"/>
</dbReference>
<comment type="caution">
    <text evidence="2">The sequence shown here is derived from an EMBL/GenBank/DDBJ whole genome shotgun (WGS) entry which is preliminary data.</text>
</comment>
<keyword evidence="1" id="KW-0472">Membrane</keyword>
<feature type="transmembrane region" description="Helical" evidence="1">
    <location>
        <begin position="98"/>
        <end position="122"/>
    </location>
</feature>
<organism evidence="2 3">
    <name type="scientific">Glycomyces paridis</name>
    <dbReference type="NCBI Taxonomy" id="2126555"/>
    <lineage>
        <taxon>Bacteria</taxon>
        <taxon>Bacillati</taxon>
        <taxon>Actinomycetota</taxon>
        <taxon>Actinomycetes</taxon>
        <taxon>Glycomycetales</taxon>
        <taxon>Glycomycetaceae</taxon>
        <taxon>Glycomyces</taxon>
    </lineage>
</organism>
<protein>
    <submittedName>
        <fullName evidence="2">Uncharacterized protein</fullName>
    </submittedName>
</protein>
<accession>A0A4S8PM39</accession>
<evidence type="ECO:0000313" key="3">
    <source>
        <dbReference type="Proteomes" id="UP000305792"/>
    </source>
</evidence>
<feature type="transmembrane region" description="Helical" evidence="1">
    <location>
        <begin position="142"/>
        <end position="162"/>
    </location>
</feature>
<proteinExistence type="predicted"/>
<feature type="transmembrane region" description="Helical" evidence="1">
    <location>
        <begin position="169"/>
        <end position="185"/>
    </location>
</feature>
<feature type="transmembrane region" description="Helical" evidence="1">
    <location>
        <begin position="68"/>
        <end position="86"/>
    </location>
</feature>
<reference evidence="2 3" key="1">
    <citation type="journal article" date="2018" name="Int. J. Syst. Evol. Microbiol.">
        <title>Glycomyces paridis sp. nov., isolated from the medicinal plant Paris polyphylla.</title>
        <authorList>
            <person name="Fang X.M."/>
            <person name="Bai J.L."/>
            <person name="Su J."/>
            <person name="Zhao L.L."/>
            <person name="Liu H.Y."/>
            <person name="Ma B.P."/>
            <person name="Zhang Y.Q."/>
            <person name="Yu L.Y."/>
        </authorList>
    </citation>
    <scope>NUCLEOTIDE SEQUENCE [LARGE SCALE GENOMIC DNA]</scope>
    <source>
        <strain evidence="2 3">CPCC 204357</strain>
    </source>
</reference>
<keyword evidence="3" id="KW-1185">Reference proteome</keyword>
<evidence type="ECO:0000256" key="1">
    <source>
        <dbReference type="SAM" id="Phobius"/>
    </source>
</evidence>
<name>A0A4S8PM39_9ACTN</name>
<dbReference type="EMBL" id="STGX01000003">
    <property type="protein sequence ID" value="THV30805.1"/>
    <property type="molecule type" value="Genomic_DNA"/>
</dbReference>
<keyword evidence="1" id="KW-1133">Transmembrane helix</keyword>
<evidence type="ECO:0000313" key="2">
    <source>
        <dbReference type="EMBL" id="THV30805.1"/>
    </source>
</evidence>
<gene>
    <name evidence="2" type="ORF">E9998_05350</name>
</gene>
<keyword evidence="1" id="KW-0812">Transmembrane</keyword>
<dbReference type="OrthoDB" id="4331374at2"/>
<dbReference type="AlphaFoldDB" id="A0A4S8PM39"/>
<sequence length="219" mass="22637">MDSALFLLLALAHLALLVWGATLASQSGRAANLALPVVAALVYDNAVIAAGSLVGEGAMLEGLNAGRFWLHALLTPLLVVWAWDAVRRSDAAWAARPWARWSAVGLAPALAALELATVVVGLDLHVRDEHGALSYTAAHAGGPPPMVLVVAAALLAAGAVLWRRDAWPWLFAGALLMSLGSGVPIPLPTGAVTNAFEVLLLAAIIATTAHQKAPEPIRA</sequence>